<feature type="transmembrane region" description="Helical" evidence="8">
    <location>
        <begin position="264"/>
        <end position="282"/>
    </location>
</feature>
<dbReference type="AlphaFoldDB" id="A0A9W4EA76"/>
<evidence type="ECO:0008006" key="11">
    <source>
        <dbReference type="Google" id="ProtNLM"/>
    </source>
</evidence>
<evidence type="ECO:0000313" key="10">
    <source>
        <dbReference type="Proteomes" id="UP001153328"/>
    </source>
</evidence>
<keyword evidence="4 8" id="KW-0812">Transmembrane</keyword>
<feature type="transmembrane region" description="Helical" evidence="8">
    <location>
        <begin position="92"/>
        <end position="110"/>
    </location>
</feature>
<feature type="transmembrane region" description="Helical" evidence="8">
    <location>
        <begin position="160"/>
        <end position="181"/>
    </location>
</feature>
<evidence type="ECO:0000256" key="6">
    <source>
        <dbReference type="ARBA" id="ARBA00023136"/>
    </source>
</evidence>
<evidence type="ECO:0000256" key="2">
    <source>
        <dbReference type="ARBA" id="ARBA00022475"/>
    </source>
</evidence>
<dbReference type="RefSeq" id="WP_205044283.1">
    <property type="nucleotide sequence ID" value="NZ_JADKYA010000072.1"/>
</dbReference>
<gene>
    <name evidence="9" type="ORF">SBRY_20829</name>
</gene>
<keyword evidence="10" id="KW-1185">Reference proteome</keyword>
<evidence type="ECO:0000256" key="5">
    <source>
        <dbReference type="ARBA" id="ARBA00022989"/>
    </source>
</evidence>
<feature type="transmembrane region" description="Helical" evidence="8">
    <location>
        <begin position="366"/>
        <end position="386"/>
    </location>
</feature>
<evidence type="ECO:0000256" key="8">
    <source>
        <dbReference type="SAM" id="Phobius"/>
    </source>
</evidence>
<protein>
    <recommendedName>
        <fullName evidence="11">DUF2029 domain-containing protein</fullName>
    </recommendedName>
</protein>
<dbReference type="GO" id="GO:0005886">
    <property type="term" value="C:plasma membrane"/>
    <property type="evidence" value="ECO:0007669"/>
    <property type="project" value="UniProtKB-SubCell"/>
</dbReference>
<proteinExistence type="inferred from homology"/>
<keyword evidence="6 8" id="KW-0472">Membrane</keyword>
<evidence type="ECO:0000256" key="3">
    <source>
        <dbReference type="ARBA" id="ARBA00022679"/>
    </source>
</evidence>
<comment type="similarity">
    <text evidence="7">Belongs to the glycosyltransferase 87 family.</text>
</comment>
<accession>A0A9W4EA76</accession>
<name>A0A9W4EA76_9ACTN</name>
<evidence type="ECO:0000256" key="1">
    <source>
        <dbReference type="ARBA" id="ARBA00004651"/>
    </source>
</evidence>
<sequence length="417" mass="44294">MQDVRCRHISGPVPVAVVWVLSRTMLLLLVFGLVPFPGQAVVYDVSAVYRHWYPTLLHGAFPAHDVTWQYPPGAAAVLVAPGALPFLDYTAAFFWLAFLADAAVFAALLHDAARRSWRLDGAWVWVAGTALLGPIVYARYDIMATAVGVAALLLLRRSPTAGGIAAGAGALVKLWPLLLLIGTRPGRATRRAWTAAGAAVAGGALLFLAAMPGAFSFLTFQRDRGTEIESLGGLALHLARHTGWHGVTALHYGSIEFLGPGVEAVSDTALALSLLAFGWLLLWRVRARVFTAATPYDAGFAGVLLFTTTSRVISPQYLVWLVGVGAVCLSRRESVMRLPVLLLLPAALLTTLEFPVYFAHVVSSDLLGVALILTRNALLLTSAILASHRLWTASAPVPLTPTSPPVGAGRAVPRAPG</sequence>
<feature type="transmembrane region" description="Helical" evidence="8">
    <location>
        <begin position="341"/>
        <end position="360"/>
    </location>
</feature>
<evidence type="ECO:0000256" key="4">
    <source>
        <dbReference type="ARBA" id="ARBA00022692"/>
    </source>
</evidence>
<keyword evidence="2" id="KW-1003">Cell membrane</keyword>
<comment type="subcellular location">
    <subcellularLocation>
        <location evidence="1">Cell membrane</location>
        <topology evidence="1">Multi-pass membrane protein</topology>
    </subcellularLocation>
</comment>
<dbReference type="InterPro" id="IPR018584">
    <property type="entry name" value="GT87"/>
</dbReference>
<comment type="caution">
    <text evidence="9">The sequence shown here is derived from an EMBL/GenBank/DDBJ whole genome shotgun (WGS) entry which is preliminary data.</text>
</comment>
<evidence type="ECO:0000256" key="7">
    <source>
        <dbReference type="ARBA" id="ARBA00024033"/>
    </source>
</evidence>
<evidence type="ECO:0000313" key="9">
    <source>
        <dbReference type="EMBL" id="CAG7631972.1"/>
    </source>
</evidence>
<keyword evidence="5 8" id="KW-1133">Transmembrane helix</keyword>
<organism evidence="9 10">
    <name type="scientific">Actinacidiphila bryophytorum</name>
    <dbReference type="NCBI Taxonomy" id="1436133"/>
    <lineage>
        <taxon>Bacteria</taxon>
        <taxon>Bacillati</taxon>
        <taxon>Actinomycetota</taxon>
        <taxon>Actinomycetes</taxon>
        <taxon>Kitasatosporales</taxon>
        <taxon>Streptomycetaceae</taxon>
        <taxon>Actinacidiphila</taxon>
    </lineage>
</organism>
<feature type="transmembrane region" description="Helical" evidence="8">
    <location>
        <begin position="193"/>
        <end position="215"/>
    </location>
</feature>
<feature type="transmembrane region" description="Helical" evidence="8">
    <location>
        <begin position="122"/>
        <end position="140"/>
    </location>
</feature>
<keyword evidence="3" id="KW-0808">Transferase</keyword>
<reference evidence="9" key="1">
    <citation type="submission" date="2021-06" db="EMBL/GenBank/DDBJ databases">
        <authorList>
            <person name="Arsene-Ploetze F."/>
        </authorList>
    </citation>
    <scope>NUCLEOTIDE SEQUENCE</scope>
    <source>
        <strain evidence="9">SBRY1</strain>
    </source>
</reference>
<dbReference type="GO" id="GO:0016758">
    <property type="term" value="F:hexosyltransferase activity"/>
    <property type="evidence" value="ECO:0007669"/>
    <property type="project" value="InterPro"/>
</dbReference>
<dbReference type="Pfam" id="PF09594">
    <property type="entry name" value="GT87"/>
    <property type="match status" value="1"/>
</dbReference>
<feature type="transmembrane region" description="Helical" evidence="8">
    <location>
        <begin position="12"/>
        <end position="34"/>
    </location>
</feature>
<dbReference type="Proteomes" id="UP001153328">
    <property type="component" value="Unassembled WGS sequence"/>
</dbReference>
<dbReference type="EMBL" id="CAJVAX010000012">
    <property type="protein sequence ID" value="CAG7631972.1"/>
    <property type="molecule type" value="Genomic_DNA"/>
</dbReference>